<protein>
    <submittedName>
        <fullName evidence="1">Uncharacterized protein</fullName>
    </submittedName>
</protein>
<evidence type="ECO:0000313" key="1">
    <source>
        <dbReference type="EMBL" id="OWM71076.1"/>
    </source>
</evidence>
<name>A0A218WEG6_PUNGR</name>
<accession>A0A218WEG6</accession>
<sequence>MMGEWKGNNEMIHDVESLKSNRESLKSKMYHVINMLFHTIRRDNAIVVIPDCEEALAVLEARGGALDNRSVGTNLGLLTFPELIAAGAAEVAIENKESEKPNKELMAQAADIEGQLSLLLLGITVLFSMNEMEMSKFQEFKSSLKLLTWKNSNARLVKRIHYLVVRADNEFKKMEVDETQKLQGRLGVIPQCYHATEDQWRNRTRKLVEEVLDCFMVIVVKLFCFMNYLDNLVPQSLAEGAVPGIEVEQ</sequence>
<reference evidence="2" key="1">
    <citation type="journal article" date="2017" name="Plant J.">
        <title>The pomegranate (Punica granatum L.) genome and the genomics of punicalagin biosynthesis.</title>
        <authorList>
            <person name="Qin G."/>
            <person name="Xu C."/>
            <person name="Ming R."/>
            <person name="Tang H."/>
            <person name="Guyot R."/>
            <person name="Kramer E.M."/>
            <person name="Hu Y."/>
            <person name="Yi X."/>
            <person name="Qi Y."/>
            <person name="Xu X."/>
            <person name="Gao Z."/>
            <person name="Pan H."/>
            <person name="Jian J."/>
            <person name="Tian Y."/>
            <person name="Yue Z."/>
            <person name="Xu Y."/>
        </authorList>
    </citation>
    <scope>NUCLEOTIDE SEQUENCE [LARGE SCALE GENOMIC DNA]</scope>
    <source>
        <strain evidence="2">cv. Dabenzi</strain>
    </source>
</reference>
<dbReference type="Proteomes" id="UP000197138">
    <property type="component" value="Unassembled WGS sequence"/>
</dbReference>
<evidence type="ECO:0000313" key="2">
    <source>
        <dbReference type="Proteomes" id="UP000197138"/>
    </source>
</evidence>
<organism evidence="1 2">
    <name type="scientific">Punica granatum</name>
    <name type="common">Pomegranate</name>
    <dbReference type="NCBI Taxonomy" id="22663"/>
    <lineage>
        <taxon>Eukaryota</taxon>
        <taxon>Viridiplantae</taxon>
        <taxon>Streptophyta</taxon>
        <taxon>Embryophyta</taxon>
        <taxon>Tracheophyta</taxon>
        <taxon>Spermatophyta</taxon>
        <taxon>Magnoliopsida</taxon>
        <taxon>eudicotyledons</taxon>
        <taxon>Gunneridae</taxon>
        <taxon>Pentapetalae</taxon>
        <taxon>rosids</taxon>
        <taxon>malvids</taxon>
        <taxon>Myrtales</taxon>
        <taxon>Lythraceae</taxon>
        <taxon>Punica</taxon>
    </lineage>
</organism>
<comment type="caution">
    <text evidence="1">The sequence shown here is derived from an EMBL/GenBank/DDBJ whole genome shotgun (WGS) entry which is preliminary data.</text>
</comment>
<dbReference type="EMBL" id="MTKT01004486">
    <property type="protein sequence ID" value="OWM71076.1"/>
    <property type="molecule type" value="Genomic_DNA"/>
</dbReference>
<proteinExistence type="predicted"/>
<dbReference type="AlphaFoldDB" id="A0A218WEG6"/>
<gene>
    <name evidence="1" type="ORF">CDL15_Pgr011203</name>
</gene>